<name>A0ABD3H610_9MARC</name>
<comment type="caution">
    <text evidence="1">The sequence shown here is derived from an EMBL/GenBank/DDBJ whole genome shotgun (WGS) entry which is preliminary data.</text>
</comment>
<organism evidence="1 2">
    <name type="scientific">Riccia sorocarpa</name>
    <dbReference type="NCBI Taxonomy" id="122646"/>
    <lineage>
        <taxon>Eukaryota</taxon>
        <taxon>Viridiplantae</taxon>
        <taxon>Streptophyta</taxon>
        <taxon>Embryophyta</taxon>
        <taxon>Marchantiophyta</taxon>
        <taxon>Marchantiopsida</taxon>
        <taxon>Marchantiidae</taxon>
        <taxon>Marchantiales</taxon>
        <taxon>Ricciaceae</taxon>
        <taxon>Riccia</taxon>
    </lineage>
</organism>
<accession>A0ABD3H610</accession>
<gene>
    <name evidence="1" type="ORF">R1sor_003767</name>
</gene>
<sequence length="266" mass="30476">MEKTRYYLREPWPAVATLTEWASIGYLPKSFDCFKVSQHVRSLGESICSNWGEDRIDYFLPGTEFVSVLRLEKGQVTAAGPYRFISAEDLYIEVEDVEGKRLAHPKWLELTRCNEKLYKSTAEKIWMGHCFCEKLEDAADSVPLGCLCQVVLQRPCWKCRIDTTYQNRLKLHEEIQRQREESELDESLSQNVCLCSALFGDGVGMCYCGYRRTEIRPDESPSEDQLKLFGYTAENVEAMLDHGYGIETHPSSSKGIDKAPDFIPLV</sequence>
<dbReference type="EMBL" id="JBJQOH010000006">
    <property type="protein sequence ID" value="KAL3685745.1"/>
    <property type="molecule type" value="Genomic_DNA"/>
</dbReference>
<evidence type="ECO:0000313" key="1">
    <source>
        <dbReference type="EMBL" id="KAL3685745.1"/>
    </source>
</evidence>
<keyword evidence="2" id="KW-1185">Reference proteome</keyword>
<protein>
    <submittedName>
        <fullName evidence="1">Uncharacterized protein</fullName>
    </submittedName>
</protein>
<dbReference type="AlphaFoldDB" id="A0ABD3H610"/>
<evidence type="ECO:0000313" key="2">
    <source>
        <dbReference type="Proteomes" id="UP001633002"/>
    </source>
</evidence>
<dbReference type="Proteomes" id="UP001633002">
    <property type="component" value="Unassembled WGS sequence"/>
</dbReference>
<reference evidence="1 2" key="1">
    <citation type="submission" date="2024-09" db="EMBL/GenBank/DDBJ databases">
        <title>Chromosome-scale assembly of Riccia sorocarpa.</title>
        <authorList>
            <person name="Paukszto L."/>
        </authorList>
    </citation>
    <scope>NUCLEOTIDE SEQUENCE [LARGE SCALE GENOMIC DNA]</scope>
    <source>
        <strain evidence="1">LP-2024</strain>
        <tissue evidence="1">Aerial parts of the thallus</tissue>
    </source>
</reference>
<proteinExistence type="predicted"/>